<dbReference type="InterPro" id="IPR015421">
    <property type="entry name" value="PyrdxlP-dep_Trfase_major"/>
</dbReference>
<evidence type="ECO:0008006" key="3">
    <source>
        <dbReference type="Google" id="ProtNLM"/>
    </source>
</evidence>
<dbReference type="Proteomes" id="UP001372338">
    <property type="component" value="Unassembled WGS sequence"/>
</dbReference>
<dbReference type="EMBL" id="JAYWIO010000006">
    <property type="protein sequence ID" value="KAK7258182.1"/>
    <property type="molecule type" value="Genomic_DNA"/>
</dbReference>
<dbReference type="PANTHER" id="PTHR33103">
    <property type="entry name" value="OS01G0153900 PROTEIN"/>
    <property type="match status" value="1"/>
</dbReference>
<dbReference type="Pfam" id="PF05056">
    <property type="entry name" value="DUF674"/>
    <property type="match status" value="1"/>
</dbReference>
<dbReference type="PANTHER" id="PTHR33103:SF27">
    <property type="entry name" value="OS04G0594700 PROTEIN"/>
    <property type="match status" value="1"/>
</dbReference>
<name>A0AAN9EIH4_CROPI</name>
<evidence type="ECO:0000313" key="1">
    <source>
        <dbReference type="EMBL" id="KAK7258182.1"/>
    </source>
</evidence>
<dbReference type="InterPro" id="IPR007750">
    <property type="entry name" value="DUF674"/>
</dbReference>
<gene>
    <name evidence="1" type="ORF">RIF29_32694</name>
</gene>
<sequence>MWNELSKVMHMSETKNRATSNICTAQALLANVVAIYAVYQGPEGLKTIVRLVGKESDMQPTVKVGSLSSLYVSVANLNEEFMLTNSCREMLLRPRNSMEDYCRSLKLNIDDSKPTQYYIGTNLWECSRNGTNVLSSTFKMKKCRCGNFWSKLILPQNSTVAEGFVKDDVSFMITDDLILNAVPNAFTTTFCLLKNYVIETMSSIEEMTKNVAKNQVMDLLKCSLLSKTTLPYFFLEKKLSLEKNEQTRLSLKDIADNINYHTAMDVLYRKSDAVVLRFVLKRNNINALHGQVTIGTLILQDYAIGLLFALFPVRGETS</sequence>
<dbReference type="Gene3D" id="3.40.640.10">
    <property type="entry name" value="Type I PLP-dependent aspartate aminotransferase-like (Major domain)"/>
    <property type="match status" value="1"/>
</dbReference>
<protein>
    <recommendedName>
        <fullName evidence="3">DUF674 family protein</fullName>
    </recommendedName>
</protein>
<organism evidence="1 2">
    <name type="scientific">Crotalaria pallida</name>
    <name type="common">Smooth rattlebox</name>
    <name type="synonym">Crotalaria striata</name>
    <dbReference type="NCBI Taxonomy" id="3830"/>
    <lineage>
        <taxon>Eukaryota</taxon>
        <taxon>Viridiplantae</taxon>
        <taxon>Streptophyta</taxon>
        <taxon>Embryophyta</taxon>
        <taxon>Tracheophyta</taxon>
        <taxon>Spermatophyta</taxon>
        <taxon>Magnoliopsida</taxon>
        <taxon>eudicotyledons</taxon>
        <taxon>Gunneridae</taxon>
        <taxon>Pentapetalae</taxon>
        <taxon>rosids</taxon>
        <taxon>fabids</taxon>
        <taxon>Fabales</taxon>
        <taxon>Fabaceae</taxon>
        <taxon>Papilionoideae</taxon>
        <taxon>50 kb inversion clade</taxon>
        <taxon>genistoids sensu lato</taxon>
        <taxon>core genistoids</taxon>
        <taxon>Crotalarieae</taxon>
        <taxon>Crotalaria</taxon>
    </lineage>
</organism>
<comment type="caution">
    <text evidence="1">The sequence shown here is derived from an EMBL/GenBank/DDBJ whole genome shotgun (WGS) entry which is preliminary data.</text>
</comment>
<reference evidence="1 2" key="1">
    <citation type="submission" date="2024-01" db="EMBL/GenBank/DDBJ databases">
        <title>The genomes of 5 underutilized Papilionoideae crops provide insights into root nodulation and disease resistanc.</title>
        <authorList>
            <person name="Yuan L."/>
        </authorList>
    </citation>
    <scope>NUCLEOTIDE SEQUENCE [LARGE SCALE GENOMIC DNA]</scope>
    <source>
        <strain evidence="1">ZHUSHIDOU_FW_LH</strain>
        <tissue evidence="1">Leaf</tissue>
    </source>
</reference>
<evidence type="ECO:0000313" key="2">
    <source>
        <dbReference type="Proteomes" id="UP001372338"/>
    </source>
</evidence>
<accession>A0AAN9EIH4</accession>
<proteinExistence type="predicted"/>
<keyword evidence="2" id="KW-1185">Reference proteome</keyword>
<dbReference type="AlphaFoldDB" id="A0AAN9EIH4"/>